<evidence type="ECO:0000256" key="3">
    <source>
        <dbReference type="ARBA" id="ARBA00022989"/>
    </source>
</evidence>
<dbReference type="GO" id="GO:0016020">
    <property type="term" value="C:membrane"/>
    <property type="evidence" value="ECO:0007669"/>
    <property type="project" value="UniProtKB-SubCell"/>
</dbReference>
<dbReference type="Proteomes" id="UP000255515">
    <property type="component" value="Unassembled WGS sequence"/>
</dbReference>
<accession>A0A380ZTX1</accession>
<evidence type="ECO:0000256" key="4">
    <source>
        <dbReference type="ARBA" id="ARBA00023136"/>
    </source>
</evidence>
<evidence type="ECO:0000256" key="5">
    <source>
        <dbReference type="SAM" id="Phobius"/>
    </source>
</evidence>
<feature type="transmembrane region" description="Helical" evidence="5">
    <location>
        <begin position="25"/>
        <end position="46"/>
    </location>
</feature>
<keyword evidence="2 5" id="KW-0812">Transmembrane</keyword>
<proteinExistence type="predicted"/>
<dbReference type="InterPro" id="IPR010432">
    <property type="entry name" value="RDD"/>
</dbReference>
<feature type="domain" description="RDD" evidence="6">
    <location>
        <begin position="18"/>
        <end position="144"/>
    </location>
</feature>
<dbReference type="PANTHER" id="PTHR38480">
    <property type="entry name" value="SLR0254 PROTEIN"/>
    <property type="match status" value="1"/>
</dbReference>
<protein>
    <submittedName>
        <fullName evidence="7">RDD family</fullName>
    </submittedName>
</protein>
<sequence>MSEITINTSQNVNIIFNTASIGERMIAFGIDMVIKAAYLFSIYFLIDLFNINFMGTDLEWLAFIMILMSPLIFYTLVSELLMEGQTIGKRIMKIKVIKIDGYQAYFSDYLLRWFFRLIDVYSNGGAIGLITMISSKYNQRLGDLSTGTAVISLKNKVNISHTILQEIADDYIPAFPQVLALSDHDINIIKTHYQNAITHNDMVIIQKLANKIQSVMKLDDRHIPMKPNEFIQKVLQDYNHFTGKE</sequence>
<feature type="transmembrane region" description="Helical" evidence="5">
    <location>
        <begin position="58"/>
        <end position="82"/>
    </location>
</feature>
<evidence type="ECO:0000313" key="8">
    <source>
        <dbReference type="Proteomes" id="UP000255515"/>
    </source>
</evidence>
<organism evidence="7 8">
    <name type="scientific">Bergeyella zoohelcum</name>
    <dbReference type="NCBI Taxonomy" id="1015"/>
    <lineage>
        <taxon>Bacteria</taxon>
        <taxon>Pseudomonadati</taxon>
        <taxon>Bacteroidota</taxon>
        <taxon>Flavobacteriia</taxon>
        <taxon>Flavobacteriales</taxon>
        <taxon>Weeksellaceae</taxon>
        <taxon>Bergeyella</taxon>
    </lineage>
</organism>
<dbReference type="AlphaFoldDB" id="A0A380ZTX1"/>
<dbReference type="RefSeq" id="WP_002688065.1">
    <property type="nucleotide sequence ID" value="NZ_UFTJ01000003.1"/>
</dbReference>
<reference evidence="7 8" key="1">
    <citation type="submission" date="2018-06" db="EMBL/GenBank/DDBJ databases">
        <authorList>
            <consortium name="Pathogen Informatics"/>
            <person name="Doyle S."/>
        </authorList>
    </citation>
    <scope>NUCLEOTIDE SEQUENCE [LARGE SCALE GENOMIC DNA]</scope>
    <source>
        <strain evidence="7 8">NCTC11661</strain>
    </source>
</reference>
<keyword evidence="3 5" id="KW-1133">Transmembrane helix</keyword>
<evidence type="ECO:0000256" key="1">
    <source>
        <dbReference type="ARBA" id="ARBA00004141"/>
    </source>
</evidence>
<comment type="subcellular location">
    <subcellularLocation>
        <location evidence="1">Membrane</location>
        <topology evidence="1">Multi-pass membrane protein</topology>
    </subcellularLocation>
</comment>
<dbReference type="EMBL" id="UFTJ01000003">
    <property type="protein sequence ID" value="SUV52797.1"/>
    <property type="molecule type" value="Genomic_DNA"/>
</dbReference>
<dbReference type="Pfam" id="PF06271">
    <property type="entry name" value="RDD"/>
    <property type="match status" value="1"/>
</dbReference>
<gene>
    <name evidence="7" type="ORF">NCTC11661_01942</name>
</gene>
<keyword evidence="4 5" id="KW-0472">Membrane</keyword>
<evidence type="ECO:0000256" key="2">
    <source>
        <dbReference type="ARBA" id="ARBA00022692"/>
    </source>
</evidence>
<dbReference type="PANTHER" id="PTHR38480:SF1">
    <property type="entry name" value="SLR0254 PROTEIN"/>
    <property type="match status" value="1"/>
</dbReference>
<name>A0A380ZTX1_9FLAO</name>
<evidence type="ECO:0000313" key="7">
    <source>
        <dbReference type="EMBL" id="SUV52797.1"/>
    </source>
</evidence>
<evidence type="ECO:0000259" key="6">
    <source>
        <dbReference type="Pfam" id="PF06271"/>
    </source>
</evidence>